<accession>A0A2J5HQH0</accession>
<reference evidence="3" key="1">
    <citation type="submission" date="2017-12" db="EMBL/GenBank/DDBJ databases">
        <authorList>
            <consortium name="DOE Joint Genome Institute"/>
            <person name="Mondo S.J."/>
            <person name="Kjaerbolling I."/>
            <person name="Vesth T.C."/>
            <person name="Frisvad J.C."/>
            <person name="Nybo J.L."/>
            <person name="Theobald S."/>
            <person name="Kuo A."/>
            <person name="Bowyer P."/>
            <person name="Matsuda Y."/>
            <person name="Lyhne E.K."/>
            <person name="Kogle M.E."/>
            <person name="Clum A."/>
            <person name="Lipzen A."/>
            <person name="Salamov A."/>
            <person name="Ngan C.Y."/>
            <person name="Daum C."/>
            <person name="Chiniquy J."/>
            <person name="Barry K."/>
            <person name="LaButti K."/>
            <person name="Haridas S."/>
            <person name="Simmons B.A."/>
            <person name="Magnuson J.K."/>
            <person name="Mortensen U.H."/>
            <person name="Larsen T.O."/>
            <person name="Grigoriev I.V."/>
            <person name="Baker S.E."/>
            <person name="Andersen M.R."/>
            <person name="Nordberg H.P."/>
            <person name="Cantor M.N."/>
            <person name="Hua S.X."/>
        </authorList>
    </citation>
    <scope>NUCLEOTIDE SEQUENCE [LARGE SCALE GENOMIC DNA]</scope>
    <source>
        <strain evidence="3">IBT 19404</strain>
    </source>
</reference>
<evidence type="ECO:0000313" key="2">
    <source>
        <dbReference type="EMBL" id="PLN79529.1"/>
    </source>
</evidence>
<protein>
    <recommendedName>
        <fullName evidence="1">DUF3669 domain-containing protein</fullName>
    </recommendedName>
</protein>
<organism evidence="2 3">
    <name type="scientific">Aspergillus taichungensis</name>
    <dbReference type="NCBI Taxonomy" id="482145"/>
    <lineage>
        <taxon>Eukaryota</taxon>
        <taxon>Fungi</taxon>
        <taxon>Dikarya</taxon>
        <taxon>Ascomycota</taxon>
        <taxon>Pezizomycotina</taxon>
        <taxon>Eurotiomycetes</taxon>
        <taxon>Eurotiomycetidae</taxon>
        <taxon>Eurotiales</taxon>
        <taxon>Aspergillaceae</taxon>
        <taxon>Aspergillus</taxon>
        <taxon>Aspergillus subgen. Circumdati</taxon>
    </lineage>
</organism>
<proteinExistence type="predicted"/>
<dbReference type="EMBL" id="KZ559559">
    <property type="protein sequence ID" value="PLN79529.1"/>
    <property type="molecule type" value="Genomic_DNA"/>
</dbReference>
<evidence type="ECO:0000259" key="1">
    <source>
        <dbReference type="Pfam" id="PF12417"/>
    </source>
</evidence>
<dbReference type="PANTHER" id="PTHR40780">
    <property type="entry name" value="DUF3669 DOMAIN-CONTAINING PROTEIN"/>
    <property type="match status" value="1"/>
</dbReference>
<name>A0A2J5HQH0_9EURO</name>
<dbReference type="Proteomes" id="UP000235023">
    <property type="component" value="Unassembled WGS sequence"/>
</dbReference>
<dbReference type="OrthoDB" id="2993351at2759"/>
<feature type="domain" description="DUF3669" evidence="1">
    <location>
        <begin position="263"/>
        <end position="320"/>
    </location>
</feature>
<dbReference type="PANTHER" id="PTHR40780:SF3">
    <property type="entry name" value="DUF3669 DOMAIN-CONTAINING PROTEIN"/>
    <property type="match status" value="1"/>
</dbReference>
<keyword evidence="3" id="KW-1185">Reference proteome</keyword>
<dbReference type="InterPro" id="IPR022137">
    <property type="entry name" value="Znf_prot_DUF3669"/>
</dbReference>
<dbReference type="Pfam" id="PF12417">
    <property type="entry name" value="DUF3669"/>
    <property type="match status" value="1"/>
</dbReference>
<gene>
    <name evidence="2" type="ORF">BDW42DRAFT_172704</name>
</gene>
<evidence type="ECO:0000313" key="3">
    <source>
        <dbReference type="Proteomes" id="UP000235023"/>
    </source>
</evidence>
<dbReference type="AlphaFoldDB" id="A0A2J5HQH0"/>
<sequence length="350" mass="39878">MTIDQKDTTLMLPFYKIGQGFCGTVWASSTTGPAFKREDGGPGRSLENDYQMHQIVQQSLGQTTFKNSHLRVKVPICHRLIKPDKEEDRNWWTENLERFPPGYAPCNTLQSQRIPPFPLHTRELLVSRFCPAELREEILNSKANEDCLIRPYLGRKRILQHRSSSPLGSAPRRRVRSFFSLRNYPLHVDQMGELGIPARDIRLYARMMANALATLHWVGEIDANDVEFVLAPLPPPSPSSSFPSSPSHSPPNLISNVLGDHTMWILDFDLCRSLPVNAAGMEQAATAFLRNDPFYPRPGKEDSVLWYVFREQYLWTAEECCCRLTVGCPSEGKKRLLLSRLFVELVENGH</sequence>